<organism evidence="3 4">
    <name type="scientific">Ditylenchus dipsaci</name>
    <dbReference type="NCBI Taxonomy" id="166011"/>
    <lineage>
        <taxon>Eukaryota</taxon>
        <taxon>Metazoa</taxon>
        <taxon>Ecdysozoa</taxon>
        <taxon>Nematoda</taxon>
        <taxon>Chromadorea</taxon>
        <taxon>Rhabditida</taxon>
        <taxon>Tylenchina</taxon>
        <taxon>Tylenchomorpha</taxon>
        <taxon>Sphaerularioidea</taxon>
        <taxon>Anguinidae</taxon>
        <taxon>Anguininae</taxon>
        <taxon>Ditylenchus</taxon>
    </lineage>
</organism>
<keyword evidence="2" id="KW-1133">Transmembrane helix</keyword>
<keyword evidence="3" id="KW-1185">Reference proteome</keyword>
<feature type="region of interest" description="Disordered" evidence="1">
    <location>
        <begin position="1"/>
        <end position="26"/>
    </location>
</feature>
<keyword evidence="2" id="KW-0812">Transmembrane</keyword>
<dbReference type="AlphaFoldDB" id="A0A915DYU4"/>
<sequence>MTESTSAMTSAADRPQEFSIDEPEENEKKPFYKSTLFIVIAAIILLALLLGIVMYFTLLKQSDAYGASETPAPSTDASNLTEKLRHIVVFDLDYLVGGAEGALANWIK</sequence>
<dbReference type="Proteomes" id="UP000887574">
    <property type="component" value="Unplaced"/>
</dbReference>
<dbReference type="WBParaSite" id="jg24146">
    <property type="protein sequence ID" value="jg24146"/>
    <property type="gene ID" value="jg24146"/>
</dbReference>
<proteinExistence type="predicted"/>
<evidence type="ECO:0000256" key="2">
    <source>
        <dbReference type="SAM" id="Phobius"/>
    </source>
</evidence>
<name>A0A915DYU4_9BILA</name>
<keyword evidence="2" id="KW-0472">Membrane</keyword>
<accession>A0A915DYU4</accession>
<feature type="transmembrane region" description="Helical" evidence="2">
    <location>
        <begin position="36"/>
        <end position="58"/>
    </location>
</feature>
<evidence type="ECO:0000313" key="4">
    <source>
        <dbReference type="WBParaSite" id="jg24146"/>
    </source>
</evidence>
<reference evidence="4" key="1">
    <citation type="submission" date="2022-11" db="UniProtKB">
        <authorList>
            <consortium name="WormBaseParasite"/>
        </authorList>
    </citation>
    <scope>IDENTIFICATION</scope>
</reference>
<evidence type="ECO:0000256" key="1">
    <source>
        <dbReference type="SAM" id="MobiDB-lite"/>
    </source>
</evidence>
<evidence type="ECO:0000313" key="3">
    <source>
        <dbReference type="Proteomes" id="UP000887574"/>
    </source>
</evidence>
<protein>
    <submittedName>
        <fullName evidence="4">Uncharacterized protein</fullName>
    </submittedName>
</protein>